<dbReference type="InterPro" id="IPR020846">
    <property type="entry name" value="MFS_dom"/>
</dbReference>
<proteinExistence type="predicted"/>
<feature type="transmembrane region" description="Helical" evidence="6">
    <location>
        <begin position="114"/>
        <end position="135"/>
    </location>
</feature>
<dbReference type="CDD" id="cd17319">
    <property type="entry name" value="MFS_ExuT_GudP_like"/>
    <property type="match status" value="1"/>
</dbReference>
<sequence>MNKSSQIGEPNQLTKKTNIRWLGGSLVMWLCFVAYLDRSAFSVSATPIMNIFKISPIQFGLATTAFSIGYFIFQIPGAMLVEKKGSRTMLTISLVFWSIFTVATGSVWSFLSLIFVRFFFGIGEAPLFPAGNNFFANWFPKNERGRANSLMNGGSFFANIVGPPIIVAIVSLLGWRSPFYVIGIIGIISAIFAYKFLRNHPEEHPLVGKLELSYIQGNNFDNKSKGNEKPKSQWTAFLKQRSFWMIAVGYFATLWVVQFFMFWLPYYLQATRNLTFKSMGFYTSIPWIAITISVFIAGLISDNLLKRGFSRYKSRNFICAITLTISGIALLLSRTAITAVGNILWISLALGMAGFSQTLAWSIATDIGQKYTSTVSGWMNMWGFIAASIVPTVAPVVAKLWGWNSVLLVNAGVTLLGIVGYLTINTDKPLCTR</sequence>
<name>A0ABS8N8V8_9CLOT</name>
<feature type="domain" description="Major facilitator superfamily (MFS) profile" evidence="7">
    <location>
        <begin position="23"/>
        <end position="429"/>
    </location>
</feature>
<dbReference type="PANTHER" id="PTHR11662:SF399">
    <property type="entry name" value="FI19708P1-RELATED"/>
    <property type="match status" value="1"/>
</dbReference>
<dbReference type="Proteomes" id="UP001165422">
    <property type="component" value="Unassembled WGS sequence"/>
</dbReference>
<feature type="transmembrane region" description="Helical" evidence="6">
    <location>
        <begin position="343"/>
        <end position="363"/>
    </location>
</feature>
<dbReference type="EMBL" id="JAJJPB010000026">
    <property type="protein sequence ID" value="MCC9296233.1"/>
    <property type="molecule type" value="Genomic_DNA"/>
</dbReference>
<evidence type="ECO:0000256" key="4">
    <source>
        <dbReference type="ARBA" id="ARBA00022989"/>
    </source>
</evidence>
<evidence type="ECO:0000256" key="1">
    <source>
        <dbReference type="ARBA" id="ARBA00004651"/>
    </source>
</evidence>
<feature type="transmembrane region" description="Helical" evidence="6">
    <location>
        <begin position="156"/>
        <end position="173"/>
    </location>
</feature>
<dbReference type="InterPro" id="IPR050382">
    <property type="entry name" value="MFS_Na/Anion_cotransporter"/>
</dbReference>
<evidence type="ECO:0000256" key="6">
    <source>
        <dbReference type="SAM" id="Phobius"/>
    </source>
</evidence>
<evidence type="ECO:0000313" key="8">
    <source>
        <dbReference type="EMBL" id="MCC9296233.1"/>
    </source>
</evidence>
<dbReference type="Gene3D" id="1.20.1250.20">
    <property type="entry name" value="MFS general substrate transporter like domains"/>
    <property type="match status" value="2"/>
</dbReference>
<feature type="transmembrane region" description="Helical" evidence="6">
    <location>
        <begin position="57"/>
        <end position="81"/>
    </location>
</feature>
<feature type="transmembrane region" description="Helical" evidence="6">
    <location>
        <begin position="375"/>
        <end position="394"/>
    </location>
</feature>
<dbReference type="Pfam" id="PF07690">
    <property type="entry name" value="MFS_1"/>
    <property type="match status" value="1"/>
</dbReference>
<keyword evidence="4 6" id="KW-1133">Transmembrane helix</keyword>
<evidence type="ECO:0000256" key="3">
    <source>
        <dbReference type="ARBA" id="ARBA00022692"/>
    </source>
</evidence>
<dbReference type="PROSITE" id="PS50850">
    <property type="entry name" value="MFS"/>
    <property type="match status" value="1"/>
</dbReference>
<reference evidence="8" key="1">
    <citation type="submission" date="2021-11" db="EMBL/GenBank/DDBJ databases">
        <authorList>
            <person name="Qingchun L."/>
            <person name="Dong Z."/>
            <person name="Zongwei Q."/>
            <person name="Jia Z."/>
            <person name="Duotao L."/>
        </authorList>
    </citation>
    <scope>NUCLEOTIDE SEQUENCE</scope>
    <source>
        <strain evidence="8">WLY-B-L2</strain>
    </source>
</reference>
<accession>A0ABS8N8V8</accession>
<keyword evidence="2" id="KW-0813">Transport</keyword>
<dbReference type="RefSeq" id="WP_229981915.1">
    <property type="nucleotide sequence ID" value="NZ_JAJJPB010000026.1"/>
</dbReference>
<feature type="transmembrane region" description="Helical" evidence="6">
    <location>
        <begin position="284"/>
        <end position="305"/>
    </location>
</feature>
<protein>
    <submittedName>
        <fullName evidence="8">MFS transporter</fullName>
    </submittedName>
</protein>
<evidence type="ECO:0000256" key="2">
    <source>
        <dbReference type="ARBA" id="ARBA00022448"/>
    </source>
</evidence>
<keyword evidence="9" id="KW-1185">Reference proteome</keyword>
<feature type="transmembrane region" description="Helical" evidence="6">
    <location>
        <begin position="179"/>
        <end position="197"/>
    </location>
</feature>
<dbReference type="PANTHER" id="PTHR11662">
    <property type="entry name" value="SOLUTE CARRIER FAMILY 17"/>
    <property type="match status" value="1"/>
</dbReference>
<evidence type="ECO:0000256" key="5">
    <source>
        <dbReference type="ARBA" id="ARBA00023136"/>
    </source>
</evidence>
<feature type="transmembrane region" description="Helical" evidence="6">
    <location>
        <begin position="400"/>
        <end position="424"/>
    </location>
</feature>
<dbReference type="InterPro" id="IPR011701">
    <property type="entry name" value="MFS"/>
</dbReference>
<keyword evidence="5 6" id="KW-0472">Membrane</keyword>
<gene>
    <name evidence="8" type="ORF">LN736_15345</name>
</gene>
<dbReference type="SUPFAM" id="SSF103473">
    <property type="entry name" value="MFS general substrate transporter"/>
    <property type="match status" value="1"/>
</dbReference>
<organism evidence="8 9">
    <name type="scientific">Clostridium aromativorans</name>
    <dbReference type="NCBI Taxonomy" id="2836848"/>
    <lineage>
        <taxon>Bacteria</taxon>
        <taxon>Bacillati</taxon>
        <taxon>Bacillota</taxon>
        <taxon>Clostridia</taxon>
        <taxon>Eubacteriales</taxon>
        <taxon>Clostridiaceae</taxon>
        <taxon>Clostridium</taxon>
    </lineage>
</organism>
<feature type="transmembrane region" description="Helical" evidence="6">
    <location>
        <begin position="21"/>
        <end position="37"/>
    </location>
</feature>
<evidence type="ECO:0000259" key="7">
    <source>
        <dbReference type="PROSITE" id="PS50850"/>
    </source>
</evidence>
<feature type="transmembrane region" description="Helical" evidence="6">
    <location>
        <begin position="243"/>
        <end position="264"/>
    </location>
</feature>
<comment type="caution">
    <text evidence="8">The sequence shown here is derived from an EMBL/GenBank/DDBJ whole genome shotgun (WGS) entry which is preliminary data.</text>
</comment>
<feature type="transmembrane region" description="Helical" evidence="6">
    <location>
        <begin position="88"/>
        <end position="108"/>
    </location>
</feature>
<feature type="transmembrane region" description="Helical" evidence="6">
    <location>
        <begin position="317"/>
        <end position="337"/>
    </location>
</feature>
<keyword evidence="3 6" id="KW-0812">Transmembrane</keyword>
<evidence type="ECO:0000313" key="9">
    <source>
        <dbReference type="Proteomes" id="UP001165422"/>
    </source>
</evidence>
<comment type="subcellular location">
    <subcellularLocation>
        <location evidence="1">Cell membrane</location>
        <topology evidence="1">Multi-pass membrane protein</topology>
    </subcellularLocation>
</comment>
<dbReference type="InterPro" id="IPR036259">
    <property type="entry name" value="MFS_trans_sf"/>
</dbReference>